<protein>
    <submittedName>
        <fullName evidence="1">Erythromycin esterase family protein</fullName>
    </submittedName>
</protein>
<dbReference type="InterPro" id="IPR052036">
    <property type="entry name" value="Hydrolase/PRTase-associated"/>
</dbReference>
<dbReference type="Gene3D" id="3.30.1870.10">
    <property type="entry name" value="EreA-like, domain 2"/>
    <property type="match status" value="1"/>
</dbReference>
<reference evidence="1 2" key="1">
    <citation type="submission" date="2021-03" db="EMBL/GenBank/DDBJ databases">
        <title>Aliifodinibius sp. nov., a new bacterium isolated from saline soil.</title>
        <authorList>
            <person name="Galisteo C."/>
            <person name="De La Haba R."/>
            <person name="Sanchez-Porro C."/>
            <person name="Ventosa A."/>
        </authorList>
    </citation>
    <scope>NUCLEOTIDE SEQUENCE [LARGE SCALE GENOMIC DNA]</scope>
    <source>
        <strain evidence="1 2">1BSP15-2V2</strain>
    </source>
</reference>
<accession>A0ABT3PNA5</accession>
<dbReference type="Gene3D" id="3.40.1660.10">
    <property type="entry name" value="EreA-like (biosynthetic domain)"/>
    <property type="match status" value="1"/>
</dbReference>
<name>A0ABT3PNA5_9BACT</name>
<dbReference type="PANTHER" id="PTHR31299">
    <property type="entry name" value="ESTERASE, PUTATIVE (AFU_ORTHOLOGUE AFUA_1G05850)-RELATED"/>
    <property type="match status" value="1"/>
</dbReference>
<dbReference type="Gene3D" id="1.20.1440.30">
    <property type="entry name" value="Biosynthetic Protein domain"/>
    <property type="match status" value="1"/>
</dbReference>
<sequence length="368" mass="41870">MKCPPPGSEAHGLKGLSEVVGNARLVALGENSHGSSSIYELKLRIIKHLVEQEGFSVFALEMPAVEAEYINDYVKYGRGNIDQVLLKLTYPSWQTQEVIDIIQWIKKYNSQHENKIEFRGYDMQNGWSALGAVKNFATSNDSVLLSKLEIISTLYEKSLNAGQPEASLLKKSDEVVHYLKTKSYGSLSIAKVQTIRHYMDIFVQSLAFHFGLEHAKSRDEYMAENIQWIVENSPDTSRIIISADNTHITESGSKAGAFLNRWYGKDYVSFGFTYKTGTYSAYGPKPFYEVHLPYVGTYEYFFSKSRYNNFILDLRLVESIPLLNQRAGFRSIGSRPQEVTQFYEIAIKDHFDVLVYIATSKHTSPLKK</sequence>
<organism evidence="1 2">
    <name type="scientific">Fodinibius salsisoli</name>
    <dbReference type="NCBI Taxonomy" id="2820877"/>
    <lineage>
        <taxon>Bacteria</taxon>
        <taxon>Pseudomonadati</taxon>
        <taxon>Balneolota</taxon>
        <taxon>Balneolia</taxon>
        <taxon>Balneolales</taxon>
        <taxon>Balneolaceae</taxon>
        <taxon>Fodinibius</taxon>
    </lineage>
</organism>
<comment type="caution">
    <text evidence="1">The sequence shown here is derived from an EMBL/GenBank/DDBJ whole genome shotgun (WGS) entry which is preliminary data.</text>
</comment>
<dbReference type="Pfam" id="PF05139">
    <property type="entry name" value="Erythro_esteras"/>
    <property type="match status" value="1"/>
</dbReference>
<keyword evidence="2" id="KW-1185">Reference proteome</keyword>
<dbReference type="SUPFAM" id="SSF159501">
    <property type="entry name" value="EreA/ChaN-like"/>
    <property type="match status" value="1"/>
</dbReference>
<evidence type="ECO:0000313" key="2">
    <source>
        <dbReference type="Proteomes" id="UP001207918"/>
    </source>
</evidence>
<dbReference type="RefSeq" id="WP_265766016.1">
    <property type="nucleotide sequence ID" value="NZ_JAGGJA010000006.1"/>
</dbReference>
<dbReference type="InterPro" id="IPR007815">
    <property type="entry name" value="Emycin_Estase"/>
</dbReference>
<dbReference type="Proteomes" id="UP001207918">
    <property type="component" value="Unassembled WGS sequence"/>
</dbReference>
<dbReference type="CDD" id="cd14728">
    <property type="entry name" value="Ere-like"/>
    <property type="match status" value="1"/>
</dbReference>
<evidence type="ECO:0000313" key="1">
    <source>
        <dbReference type="EMBL" id="MCW9707258.1"/>
    </source>
</evidence>
<dbReference type="PANTHER" id="PTHR31299:SF0">
    <property type="entry name" value="ESTERASE, PUTATIVE (AFU_ORTHOLOGUE AFUA_1G05850)-RELATED"/>
    <property type="match status" value="1"/>
</dbReference>
<dbReference type="EMBL" id="JAGGJA010000006">
    <property type="protein sequence ID" value="MCW9707258.1"/>
    <property type="molecule type" value="Genomic_DNA"/>
</dbReference>
<gene>
    <name evidence="1" type="ORF">J6I44_10345</name>
</gene>
<proteinExistence type="predicted"/>